<keyword evidence="11" id="KW-1185">Reference proteome</keyword>
<keyword evidence="7" id="KW-0408">Iron</keyword>
<dbReference type="CDD" id="cd02803">
    <property type="entry name" value="OYE_like_FMN_family"/>
    <property type="match status" value="1"/>
</dbReference>
<evidence type="ECO:0000256" key="4">
    <source>
        <dbReference type="ARBA" id="ARBA00022643"/>
    </source>
</evidence>
<dbReference type="PANTHER" id="PTHR42917:SF2">
    <property type="entry name" value="2,4-DIENOYL-COA REDUCTASE [(2E)-ENOYL-COA-PRODUCING]"/>
    <property type="match status" value="1"/>
</dbReference>
<comment type="cofactor">
    <cofactor evidence="1">
        <name>FMN</name>
        <dbReference type="ChEBI" id="CHEBI:58210"/>
    </cofactor>
</comment>
<evidence type="ECO:0000256" key="6">
    <source>
        <dbReference type="ARBA" id="ARBA00023002"/>
    </source>
</evidence>
<dbReference type="Gene3D" id="3.20.20.70">
    <property type="entry name" value="Aldolase class I"/>
    <property type="match status" value="1"/>
</dbReference>
<dbReference type="PANTHER" id="PTHR42917">
    <property type="entry name" value="2,4-DIENOYL-COA REDUCTASE"/>
    <property type="match status" value="1"/>
</dbReference>
<evidence type="ECO:0000256" key="5">
    <source>
        <dbReference type="ARBA" id="ARBA00022723"/>
    </source>
</evidence>
<dbReference type="Proteomes" id="UP000032233">
    <property type="component" value="Unassembled WGS sequence"/>
</dbReference>
<dbReference type="InterPro" id="IPR051793">
    <property type="entry name" value="NADH:flavin_oxidoreductase"/>
</dbReference>
<evidence type="ECO:0000259" key="9">
    <source>
        <dbReference type="Pfam" id="PF00724"/>
    </source>
</evidence>
<keyword evidence="3" id="KW-0285">Flavoprotein</keyword>
<keyword evidence="5" id="KW-0479">Metal-binding</keyword>
<comment type="cofactor">
    <cofactor evidence="2">
        <name>[4Fe-4S] cluster</name>
        <dbReference type="ChEBI" id="CHEBI:49883"/>
    </cofactor>
</comment>
<dbReference type="GO" id="GO:0016491">
    <property type="term" value="F:oxidoreductase activity"/>
    <property type="evidence" value="ECO:0007669"/>
    <property type="project" value="UniProtKB-KW"/>
</dbReference>
<evidence type="ECO:0000256" key="7">
    <source>
        <dbReference type="ARBA" id="ARBA00023004"/>
    </source>
</evidence>
<comment type="caution">
    <text evidence="10">The sequence shown here is derived from an EMBL/GenBank/DDBJ whole genome shotgun (WGS) entry which is preliminary data.</text>
</comment>
<dbReference type="Gene3D" id="3.40.50.12370">
    <property type="match status" value="1"/>
</dbReference>
<evidence type="ECO:0000256" key="1">
    <source>
        <dbReference type="ARBA" id="ARBA00001917"/>
    </source>
</evidence>
<dbReference type="EMBL" id="AZAC01000003">
    <property type="protein sequence ID" value="KIX15429.1"/>
    <property type="molecule type" value="Genomic_DNA"/>
</dbReference>
<evidence type="ECO:0000313" key="10">
    <source>
        <dbReference type="EMBL" id="KIX15429.1"/>
    </source>
</evidence>
<dbReference type="CDD" id="cd00293">
    <property type="entry name" value="USP-like"/>
    <property type="match status" value="1"/>
</dbReference>
<evidence type="ECO:0000256" key="2">
    <source>
        <dbReference type="ARBA" id="ARBA00001966"/>
    </source>
</evidence>
<dbReference type="GO" id="GO:0051536">
    <property type="term" value="F:iron-sulfur cluster binding"/>
    <property type="evidence" value="ECO:0007669"/>
    <property type="project" value="UniProtKB-KW"/>
</dbReference>
<dbReference type="AlphaFoldDB" id="A0A0D2JBC4"/>
<keyword evidence="4" id="KW-0288">FMN</keyword>
<dbReference type="Pfam" id="PF00724">
    <property type="entry name" value="Oxidored_FMN"/>
    <property type="match status" value="1"/>
</dbReference>
<reference evidence="10 11" key="1">
    <citation type="submission" date="2013-11" db="EMBL/GenBank/DDBJ databases">
        <title>Metagenomic analysis of a methanogenic consortium involved in long chain n-alkane degradation.</title>
        <authorList>
            <person name="Davidova I.A."/>
            <person name="Callaghan A.V."/>
            <person name="Wawrik B."/>
            <person name="Pruitt S."/>
            <person name="Marks C."/>
            <person name="Duncan K.E."/>
            <person name="Suflita J.M."/>
        </authorList>
    </citation>
    <scope>NUCLEOTIDE SEQUENCE [LARGE SCALE GENOMIC DNA]</scope>
    <source>
        <strain evidence="10 11">SPR</strain>
    </source>
</reference>
<evidence type="ECO:0000313" key="11">
    <source>
        <dbReference type="Proteomes" id="UP000032233"/>
    </source>
</evidence>
<accession>A0A0D2JBC4</accession>
<feature type="domain" description="NADH:flavin oxidoreductase/NADH oxidase N-terminal" evidence="9">
    <location>
        <begin position="4"/>
        <end position="358"/>
    </location>
</feature>
<dbReference type="InParanoid" id="A0A0D2JBC4"/>
<dbReference type="STRING" id="1429043.X474_03805"/>
<evidence type="ECO:0000256" key="8">
    <source>
        <dbReference type="ARBA" id="ARBA00023014"/>
    </source>
</evidence>
<dbReference type="SUPFAM" id="SSF51395">
    <property type="entry name" value="FMN-linked oxidoreductases"/>
    <property type="match status" value="1"/>
</dbReference>
<evidence type="ECO:0000256" key="3">
    <source>
        <dbReference type="ARBA" id="ARBA00022630"/>
    </source>
</evidence>
<dbReference type="GO" id="GO:0046872">
    <property type="term" value="F:metal ion binding"/>
    <property type="evidence" value="ECO:0007669"/>
    <property type="project" value="UniProtKB-KW"/>
</dbReference>
<protein>
    <recommendedName>
        <fullName evidence="9">NADH:flavin oxidoreductase/NADH oxidase N-terminal domain-containing protein</fullName>
    </recommendedName>
</protein>
<organism evidence="10 11">
    <name type="scientific">Dethiosulfatarculus sandiegensis</name>
    <dbReference type="NCBI Taxonomy" id="1429043"/>
    <lineage>
        <taxon>Bacteria</taxon>
        <taxon>Pseudomonadati</taxon>
        <taxon>Thermodesulfobacteriota</taxon>
        <taxon>Desulfarculia</taxon>
        <taxon>Desulfarculales</taxon>
        <taxon>Desulfarculaceae</taxon>
        <taxon>Dethiosulfatarculus</taxon>
    </lineage>
</organism>
<keyword evidence="6" id="KW-0560">Oxidoreductase</keyword>
<proteinExistence type="predicted"/>
<gene>
    <name evidence="10" type="ORF">X474_03805</name>
</gene>
<dbReference type="GO" id="GO:0010181">
    <property type="term" value="F:FMN binding"/>
    <property type="evidence" value="ECO:0007669"/>
    <property type="project" value="InterPro"/>
</dbReference>
<sequence length="658" mass="73854">MQDVFKPARIQGVTLKNKIVALPVFTGYALPDARVGPLMLEHYRNLAKSGASVVTIPNVAIAENGRTSERCLLLDEDKHIQQVKRLIEVIRENNAVACVQLNHAGRYAVTNKPLLPSALDVVEATKSISALKNFMESFPFVKRFGLTAHVAKMTAGWTNQMTEDDIYDTINAFGDAAVRAVKAGADMIELHGASGYLITQFLSARTNRRRPPWGGLADDRMLFPLKVIDHIKTRLPENIPIGFRLLLDEIAVNGISTSESIKFAQKLEQKGVAYLSATIGTYQSIFKPEIAKQLTRPGYLTELTKELKRHVNIPVVISGRVVSPKLAEKILKNKEADFIGLGRPLLADINWIKKAKDGGQIIGCKSCNTCFQSVVLGESVVCERWPEVLRDRIHLETRFTSRHGYRTLVVLSSRADLEVTRQHMLHRIPIHTDIQDRLLFIKTGEDKSFFEAAKKFITWAEKYNKTHLRRDKTERFFIDNVQNPVDLVMEHLEDNFGIVAIVHDETSEWKKNLVLKAPPDIVVSRSGTHPNLNKVLIPCDLSPFTLMQIRAALHAFHGRSDVDFSFVHVTDSTGTAIERWQKIIKNFEMDPSTSLKVIKPGKELNVAETLLGEVRKGDYGSLILGRRGGLARVRRRIFGSVSERLLDQLPERSFALVG</sequence>
<dbReference type="SUPFAM" id="SSF52402">
    <property type="entry name" value="Adenine nucleotide alpha hydrolases-like"/>
    <property type="match status" value="1"/>
</dbReference>
<dbReference type="InterPro" id="IPR001155">
    <property type="entry name" value="OxRdtase_FMN_N"/>
</dbReference>
<keyword evidence="8" id="KW-0411">Iron-sulfur</keyword>
<name>A0A0D2JBC4_9BACT</name>
<dbReference type="InterPro" id="IPR013785">
    <property type="entry name" value="Aldolase_TIM"/>
</dbReference>